<dbReference type="EMBL" id="RBZU01000021">
    <property type="protein sequence ID" value="RKP44230.1"/>
    <property type="molecule type" value="Genomic_DNA"/>
</dbReference>
<feature type="transmembrane region" description="Helical" evidence="1">
    <location>
        <begin position="21"/>
        <end position="37"/>
    </location>
</feature>
<dbReference type="AlphaFoldDB" id="A0A494X1N0"/>
<protein>
    <submittedName>
        <fullName evidence="2">Uncharacterized protein</fullName>
    </submittedName>
</protein>
<organism evidence="2 3">
    <name type="scientific">Pararobbsia silviterrae</name>
    <dbReference type="NCBI Taxonomy" id="1792498"/>
    <lineage>
        <taxon>Bacteria</taxon>
        <taxon>Pseudomonadati</taxon>
        <taxon>Pseudomonadota</taxon>
        <taxon>Betaproteobacteria</taxon>
        <taxon>Burkholderiales</taxon>
        <taxon>Burkholderiaceae</taxon>
        <taxon>Pararobbsia</taxon>
    </lineage>
</organism>
<dbReference type="RefSeq" id="WP_121091386.1">
    <property type="nucleotide sequence ID" value="NZ_RBZU01000021.1"/>
</dbReference>
<comment type="caution">
    <text evidence="2">The sequence shown here is derived from an EMBL/GenBank/DDBJ whole genome shotgun (WGS) entry which is preliminary data.</text>
</comment>
<dbReference type="Proteomes" id="UP000270342">
    <property type="component" value="Unassembled WGS sequence"/>
</dbReference>
<dbReference type="OrthoDB" id="9002313at2"/>
<keyword evidence="3" id="KW-1185">Reference proteome</keyword>
<name>A0A494X1N0_9BURK</name>
<keyword evidence="1" id="KW-1133">Transmembrane helix</keyword>
<feature type="transmembrane region" description="Helical" evidence="1">
    <location>
        <begin position="120"/>
        <end position="140"/>
    </location>
</feature>
<sequence length="166" mass="17824">MATKAAQDAAGKRPGRWWRRWIITCLVWAVPVVALGLKEMVAEMLYDSADLRVSIGRWNVTEAQRAMPGVAQCTGTLDAARAAGCPAAIVDANAASRDAAVSELHVRRIAQITGFFQAVVVYWVIPCVFVLCVGLVCGLIRRALRRPAPAISVGQAGASRVDGPRR</sequence>
<reference evidence="2 3" key="1">
    <citation type="submission" date="2018-10" db="EMBL/GenBank/DDBJ databases">
        <title>Robbsia sp. DHC34, isolated from soil.</title>
        <authorList>
            <person name="Gao Z.-H."/>
            <person name="Qiu L.-H."/>
        </authorList>
    </citation>
    <scope>NUCLEOTIDE SEQUENCE [LARGE SCALE GENOMIC DNA]</scope>
    <source>
        <strain evidence="2 3">DHC34</strain>
    </source>
</reference>
<evidence type="ECO:0000313" key="3">
    <source>
        <dbReference type="Proteomes" id="UP000270342"/>
    </source>
</evidence>
<proteinExistence type="predicted"/>
<accession>A0A494X1N0</accession>
<evidence type="ECO:0000256" key="1">
    <source>
        <dbReference type="SAM" id="Phobius"/>
    </source>
</evidence>
<evidence type="ECO:0000313" key="2">
    <source>
        <dbReference type="EMBL" id="RKP44230.1"/>
    </source>
</evidence>
<gene>
    <name evidence="2" type="ORF">D7S86_27840</name>
</gene>
<keyword evidence="1" id="KW-0812">Transmembrane</keyword>
<keyword evidence="1" id="KW-0472">Membrane</keyword>